<evidence type="ECO:0000313" key="2">
    <source>
        <dbReference type="EMBL" id="MEP0863402.1"/>
    </source>
</evidence>
<organism evidence="2 3">
    <name type="scientific">Funiculus sociatus GB2-A5</name>
    <dbReference type="NCBI Taxonomy" id="2933946"/>
    <lineage>
        <taxon>Bacteria</taxon>
        <taxon>Bacillati</taxon>
        <taxon>Cyanobacteriota</taxon>
        <taxon>Cyanophyceae</taxon>
        <taxon>Coleofasciculales</taxon>
        <taxon>Coleofasciculaceae</taxon>
        <taxon>Funiculus</taxon>
    </lineage>
</organism>
<keyword evidence="3" id="KW-1185">Reference proteome</keyword>
<keyword evidence="2" id="KW-0489">Methyltransferase</keyword>
<dbReference type="CDD" id="cd02440">
    <property type="entry name" value="AdoMet_MTases"/>
    <property type="match status" value="1"/>
</dbReference>
<dbReference type="PANTHER" id="PTHR43591:SF110">
    <property type="entry name" value="RHODANESE DOMAIN-CONTAINING PROTEIN"/>
    <property type="match status" value="1"/>
</dbReference>
<accession>A0ABV0JIY7</accession>
<dbReference type="GO" id="GO:0008168">
    <property type="term" value="F:methyltransferase activity"/>
    <property type="evidence" value="ECO:0007669"/>
    <property type="project" value="UniProtKB-KW"/>
</dbReference>
<dbReference type="PANTHER" id="PTHR43591">
    <property type="entry name" value="METHYLTRANSFERASE"/>
    <property type="match status" value="1"/>
</dbReference>
<feature type="domain" description="Methyltransferase type 11" evidence="1">
    <location>
        <begin position="73"/>
        <end position="178"/>
    </location>
</feature>
<reference evidence="2 3" key="1">
    <citation type="submission" date="2022-04" db="EMBL/GenBank/DDBJ databases">
        <title>Positive selection, recombination, and allopatry shape intraspecific diversity of widespread and dominant cyanobacteria.</title>
        <authorList>
            <person name="Wei J."/>
            <person name="Shu W."/>
            <person name="Hu C."/>
        </authorList>
    </citation>
    <scope>NUCLEOTIDE SEQUENCE [LARGE SCALE GENOMIC DNA]</scope>
    <source>
        <strain evidence="2 3">GB2-A5</strain>
    </source>
</reference>
<keyword evidence="2" id="KW-0808">Transferase</keyword>
<name>A0ABV0JIY7_9CYAN</name>
<evidence type="ECO:0000259" key="1">
    <source>
        <dbReference type="Pfam" id="PF08241"/>
    </source>
</evidence>
<dbReference type="InterPro" id="IPR029063">
    <property type="entry name" value="SAM-dependent_MTases_sf"/>
</dbReference>
<gene>
    <name evidence="2" type="ORF">NDI37_02845</name>
</gene>
<dbReference type="EMBL" id="JAMPKK010000003">
    <property type="protein sequence ID" value="MEP0863402.1"/>
    <property type="molecule type" value="Genomic_DNA"/>
</dbReference>
<dbReference type="InterPro" id="IPR013216">
    <property type="entry name" value="Methyltransf_11"/>
</dbReference>
<dbReference type="Gene3D" id="3.40.50.150">
    <property type="entry name" value="Vaccinia Virus protein VP39"/>
    <property type="match status" value="1"/>
</dbReference>
<dbReference type="GO" id="GO:0032259">
    <property type="term" value="P:methylation"/>
    <property type="evidence" value="ECO:0007669"/>
    <property type="project" value="UniProtKB-KW"/>
</dbReference>
<comment type="caution">
    <text evidence="2">The sequence shown here is derived from an EMBL/GenBank/DDBJ whole genome shotgun (WGS) entry which is preliminary data.</text>
</comment>
<proteinExistence type="predicted"/>
<evidence type="ECO:0000313" key="3">
    <source>
        <dbReference type="Proteomes" id="UP001442494"/>
    </source>
</evidence>
<dbReference type="RefSeq" id="WP_190420593.1">
    <property type="nucleotide sequence ID" value="NZ_JAMPKK010000003.1"/>
</dbReference>
<dbReference type="Pfam" id="PF08241">
    <property type="entry name" value="Methyltransf_11"/>
    <property type="match status" value="1"/>
</dbReference>
<protein>
    <submittedName>
        <fullName evidence="2">Class I SAM-dependent methyltransferase</fullName>
    </submittedName>
</protein>
<dbReference type="Proteomes" id="UP001442494">
    <property type="component" value="Unassembled WGS sequence"/>
</dbReference>
<sequence length="282" mass="32499">MVTLAESQLQLSDFQLVQEIYFPKNYEASSMWKLKQLLWETAVVQWEQTAESLGSFGEVWEPLPIGKHFDSILDLGCGYGRLAAYLSKQKKITCNKYYGIDISESLLRRMLGYKRAYNLFPSAEFSLICIAGDKLPFEDNSIDFVRASSIFLSLETEQLKHNLAEIARVIKPGGVFVFEDLFYNRYCPMNILDNVLNKTRKSKLDFGHLKQYSLREIKRLLKNSQLSQKCPQYTIKPHKPALLQEKFGNVGMRVSNDINKEINPPKFLKEFLACGYSVYSKV</sequence>
<dbReference type="SUPFAM" id="SSF53335">
    <property type="entry name" value="S-adenosyl-L-methionine-dependent methyltransferases"/>
    <property type="match status" value="1"/>
</dbReference>